<keyword evidence="3" id="KW-1185">Reference proteome</keyword>
<evidence type="ECO:0000313" key="3">
    <source>
        <dbReference type="Proteomes" id="UP000540787"/>
    </source>
</evidence>
<sequence length="321" mass="35284">MGILARSICLFAMSLATNAFAADLNGTWRYEKGGEYFGQMNVSKATVPVIQIVNNRAAFSPICFVELSKGRYLYSAPFQSLLKEDVNEAALEKYLNKNFSLSILGSKDYFKADVDADCNDPMFDFLLSGNKLLVPFAGSAFYTYVRTDDSPTQSVVLHAMLCGRKLSQLPFSPANYANLCQGLIPRAAGIPSATAKCAPVYYPYVALNKDADWLAKLIGAHNYRKGGARDAEDYAPPFASKLHPVFVVLPPLKDVLIVRVNDLEGGNEERDTMPGVYLAIKGGKVTDQVNEGCVIDETFACFGEDGKKRYQLLESGKFKRI</sequence>
<proteinExistence type="predicted"/>
<keyword evidence="1" id="KW-0732">Signal</keyword>
<evidence type="ECO:0000256" key="1">
    <source>
        <dbReference type="SAM" id="SignalP"/>
    </source>
</evidence>
<comment type="caution">
    <text evidence="2">The sequence shown here is derived from an EMBL/GenBank/DDBJ whole genome shotgun (WGS) entry which is preliminary data.</text>
</comment>
<dbReference type="EMBL" id="JACHBX010000012">
    <property type="protein sequence ID" value="MBB6136608.1"/>
    <property type="molecule type" value="Genomic_DNA"/>
</dbReference>
<organism evidence="2 3">
    <name type="scientific">Massilia aurea</name>
    <dbReference type="NCBI Taxonomy" id="373040"/>
    <lineage>
        <taxon>Bacteria</taxon>
        <taxon>Pseudomonadati</taxon>
        <taxon>Pseudomonadota</taxon>
        <taxon>Betaproteobacteria</taxon>
        <taxon>Burkholderiales</taxon>
        <taxon>Oxalobacteraceae</taxon>
        <taxon>Telluria group</taxon>
        <taxon>Massilia</taxon>
    </lineage>
</organism>
<gene>
    <name evidence="2" type="ORF">HD842_004800</name>
</gene>
<evidence type="ECO:0000313" key="2">
    <source>
        <dbReference type="EMBL" id="MBB6136608.1"/>
    </source>
</evidence>
<reference evidence="2 3" key="1">
    <citation type="submission" date="2020-08" db="EMBL/GenBank/DDBJ databases">
        <title>The Agave Microbiome: Exploring the role of microbial communities in plant adaptations to desert environments.</title>
        <authorList>
            <person name="Partida-Martinez L.P."/>
        </authorList>
    </citation>
    <scope>NUCLEOTIDE SEQUENCE [LARGE SCALE GENOMIC DNA]</scope>
    <source>
        <strain evidence="2 3">AT3.2</strain>
    </source>
</reference>
<dbReference type="RefSeq" id="WP_183558786.1">
    <property type="nucleotide sequence ID" value="NZ_JACHBX010000012.1"/>
</dbReference>
<protein>
    <submittedName>
        <fullName evidence="2">Uncharacterized protein</fullName>
    </submittedName>
</protein>
<dbReference type="AlphaFoldDB" id="A0A7W9X5B1"/>
<feature type="chain" id="PRO_5031406552" evidence="1">
    <location>
        <begin position="22"/>
        <end position="321"/>
    </location>
</feature>
<name>A0A7W9X5B1_9BURK</name>
<accession>A0A7W9X5B1</accession>
<feature type="signal peptide" evidence="1">
    <location>
        <begin position="1"/>
        <end position="21"/>
    </location>
</feature>
<dbReference type="Proteomes" id="UP000540787">
    <property type="component" value="Unassembled WGS sequence"/>
</dbReference>